<keyword evidence="5 6" id="KW-0472">Membrane</keyword>
<reference evidence="8" key="1">
    <citation type="journal article" date="2019" name="Int. J. Syst. Evol. Microbiol.">
        <title>The Global Catalogue of Microorganisms (GCM) 10K type strain sequencing project: providing services to taxonomists for standard genome sequencing and annotation.</title>
        <authorList>
            <consortium name="The Broad Institute Genomics Platform"/>
            <consortium name="The Broad Institute Genome Sequencing Center for Infectious Disease"/>
            <person name="Wu L."/>
            <person name="Ma J."/>
        </authorList>
    </citation>
    <scope>NUCLEOTIDE SEQUENCE [LARGE SCALE GENOMIC DNA]</scope>
    <source>
        <strain evidence="8">CGMCC 1.10130</strain>
    </source>
</reference>
<dbReference type="OrthoDB" id="9815248at2"/>
<dbReference type="Proteomes" id="UP000619743">
    <property type="component" value="Unassembled WGS sequence"/>
</dbReference>
<feature type="transmembrane region" description="Helical" evidence="6">
    <location>
        <begin position="352"/>
        <end position="372"/>
    </location>
</feature>
<feature type="transmembrane region" description="Helical" evidence="6">
    <location>
        <begin position="40"/>
        <end position="63"/>
    </location>
</feature>
<keyword evidence="8" id="KW-1185">Reference proteome</keyword>
<feature type="transmembrane region" description="Helical" evidence="6">
    <location>
        <begin position="409"/>
        <end position="426"/>
    </location>
</feature>
<dbReference type="PANTHER" id="PTHR30250">
    <property type="entry name" value="PST FAMILY PREDICTED COLANIC ACID TRANSPORTER"/>
    <property type="match status" value="1"/>
</dbReference>
<evidence type="ECO:0000256" key="2">
    <source>
        <dbReference type="ARBA" id="ARBA00022475"/>
    </source>
</evidence>
<protein>
    <recommendedName>
        <fullName evidence="9">Membrane protein involved in the export of O-antigen and teichoic acid</fullName>
    </recommendedName>
</protein>
<evidence type="ECO:0000256" key="6">
    <source>
        <dbReference type="SAM" id="Phobius"/>
    </source>
</evidence>
<feature type="transmembrane region" description="Helical" evidence="6">
    <location>
        <begin position="111"/>
        <end position="132"/>
    </location>
</feature>
<feature type="transmembrane region" description="Helical" evidence="6">
    <location>
        <begin position="170"/>
        <end position="192"/>
    </location>
</feature>
<dbReference type="AlphaFoldDB" id="A0A8J2XQ71"/>
<evidence type="ECO:0000256" key="1">
    <source>
        <dbReference type="ARBA" id="ARBA00004651"/>
    </source>
</evidence>
<dbReference type="RefSeq" id="WP_087506608.1">
    <property type="nucleotide sequence ID" value="NZ_BMDX01000015.1"/>
</dbReference>
<keyword evidence="4 6" id="KW-1133">Transmembrane helix</keyword>
<comment type="subcellular location">
    <subcellularLocation>
        <location evidence="1">Cell membrane</location>
        <topology evidence="1">Multi-pass membrane protein</topology>
    </subcellularLocation>
</comment>
<keyword evidence="3 6" id="KW-0812">Transmembrane</keyword>
<evidence type="ECO:0000313" key="8">
    <source>
        <dbReference type="Proteomes" id="UP000619743"/>
    </source>
</evidence>
<feature type="transmembrane region" description="Helical" evidence="6">
    <location>
        <begin position="432"/>
        <end position="450"/>
    </location>
</feature>
<sequence>MMKHSVFWQLALYGGLTLLQKGMGFILLPITTRYLSLAEYGTLELLVLTLTLASLFEISSGALPKMAAEQQSNGHKLLSSAVKLSASYGVLVAAVCWLLVISNPFDLYRLISWQQAALLALSVWLMMVLYPLQVWLRIKNKPEHYCLLVGSQTLVQSSVTLYGLSAGWGINAILIAGVVANLAAACLALALLHRDWQVAVDSKLVKDIVSYQSRLIGASLALFVLYGLDRMMISHWLGPQVLAQYGIMLKLTEVIAVCFAVFEMWWGPKRFQLAGTTAGRDSLVAVHQLVLVLLMAGLLLVSAIAAPVLRWLLPPDYLGGMTWLPAMLVVLGSRLSTSILDFGCYTQAKPVWLTRINGGYAIVAIPALLWAIPQWGVPGLLVVSAILYGSRLVVFGYLSQRLLPLDYQFNRLIALAVTSAAILLLQPLIFPLFTGLLVITWLLTAAAVLLRHRAALSFDTLTNLR</sequence>
<feature type="transmembrane region" description="Helical" evidence="6">
    <location>
        <begin position="245"/>
        <end position="266"/>
    </location>
</feature>
<gene>
    <name evidence="7" type="ORF">GCM10011369_27340</name>
</gene>
<proteinExistence type="predicted"/>
<feature type="transmembrane region" description="Helical" evidence="6">
    <location>
        <begin position="286"/>
        <end position="309"/>
    </location>
</feature>
<dbReference type="InterPro" id="IPR050833">
    <property type="entry name" value="Poly_Biosynth_Transport"/>
</dbReference>
<feature type="transmembrane region" description="Helical" evidence="6">
    <location>
        <begin position="213"/>
        <end position="233"/>
    </location>
</feature>
<evidence type="ECO:0000256" key="5">
    <source>
        <dbReference type="ARBA" id="ARBA00023136"/>
    </source>
</evidence>
<evidence type="ECO:0000313" key="7">
    <source>
        <dbReference type="EMBL" id="GGA83853.1"/>
    </source>
</evidence>
<dbReference type="InterPro" id="IPR002797">
    <property type="entry name" value="Polysacc_synth"/>
</dbReference>
<name>A0A8J2XQ71_9GAMM</name>
<comment type="caution">
    <text evidence="7">The sequence shown here is derived from an EMBL/GenBank/DDBJ whole genome shotgun (WGS) entry which is preliminary data.</text>
</comment>
<organism evidence="7 8">
    <name type="scientific">Neiella marina</name>
    <dbReference type="NCBI Taxonomy" id="508461"/>
    <lineage>
        <taxon>Bacteria</taxon>
        <taxon>Pseudomonadati</taxon>
        <taxon>Pseudomonadota</taxon>
        <taxon>Gammaproteobacteria</taxon>
        <taxon>Alteromonadales</taxon>
        <taxon>Echinimonadaceae</taxon>
        <taxon>Neiella</taxon>
    </lineage>
</organism>
<dbReference type="Pfam" id="PF01943">
    <property type="entry name" value="Polysacc_synt"/>
    <property type="match status" value="1"/>
</dbReference>
<feature type="transmembrane region" description="Helical" evidence="6">
    <location>
        <begin position="144"/>
        <end position="164"/>
    </location>
</feature>
<dbReference type="EMBL" id="BMDX01000015">
    <property type="protein sequence ID" value="GGA83853.1"/>
    <property type="molecule type" value="Genomic_DNA"/>
</dbReference>
<evidence type="ECO:0000256" key="3">
    <source>
        <dbReference type="ARBA" id="ARBA00022692"/>
    </source>
</evidence>
<accession>A0A8J2XQ71</accession>
<dbReference type="GO" id="GO:0005886">
    <property type="term" value="C:plasma membrane"/>
    <property type="evidence" value="ECO:0007669"/>
    <property type="project" value="UniProtKB-SubCell"/>
</dbReference>
<evidence type="ECO:0008006" key="9">
    <source>
        <dbReference type="Google" id="ProtNLM"/>
    </source>
</evidence>
<feature type="transmembrane region" description="Helical" evidence="6">
    <location>
        <begin position="321"/>
        <end position="340"/>
    </location>
</feature>
<feature type="transmembrane region" description="Helical" evidence="6">
    <location>
        <begin position="84"/>
        <end position="105"/>
    </location>
</feature>
<evidence type="ECO:0000256" key="4">
    <source>
        <dbReference type="ARBA" id="ARBA00022989"/>
    </source>
</evidence>
<keyword evidence="2" id="KW-1003">Cell membrane</keyword>
<dbReference type="PANTHER" id="PTHR30250:SF11">
    <property type="entry name" value="O-ANTIGEN TRANSPORTER-RELATED"/>
    <property type="match status" value="1"/>
</dbReference>
<feature type="transmembrane region" description="Helical" evidence="6">
    <location>
        <begin position="378"/>
        <end position="397"/>
    </location>
</feature>